<accession>A0ABX8RZ05</accession>
<proteinExistence type="predicted"/>
<dbReference type="RefSeq" id="WP_218477084.1">
    <property type="nucleotide sequence ID" value="NZ_BAABJN010000015.1"/>
</dbReference>
<reference evidence="1 2" key="1">
    <citation type="submission" date="2021-07" db="EMBL/GenBank/DDBJ databases">
        <title>Whole Genome Sequence of Nocardia Iowensis.</title>
        <authorList>
            <person name="Lamm A."/>
            <person name="Collins-Fairclough A.M."/>
            <person name="Bunk B."/>
            <person name="Sproer C."/>
        </authorList>
    </citation>
    <scope>NUCLEOTIDE SEQUENCE [LARGE SCALE GENOMIC DNA]</scope>
    <source>
        <strain evidence="1 2">NRRL 5646</strain>
    </source>
</reference>
<keyword evidence="2" id="KW-1185">Reference proteome</keyword>
<evidence type="ECO:0008006" key="3">
    <source>
        <dbReference type="Google" id="ProtNLM"/>
    </source>
</evidence>
<sequence>MIDLAISNEPSVGSAITPHEMATLLASVAASVDVPSEAAVLLEGSHAEGFANSSSDVDFLLIHPGDQEYPLLRKILYPPGRRVEVRMLSAGQLAVQLRWIKASATSETGLDQLTEDDLDRCQRFLGGVVLANPDLADELRAVLPREELAYIVSRWWAMQARRSLWYAVGLNALSQHESAAGWARNGLQQAMKAYVARRGESYLKMKWLDHQLDRCSGPLAAEYRDLLDSAGRADGCGPAQFTTAALDLARHTGWSTVTDTPACLVLTPAENVAEFDSSGRMHLIRDRTDVFVLNDNAAQLWRNLRADQPLTETLAAHPDQAATVAEFLRLGFITLGHDAEAPLIPWQPECPPLAPLTPPPARTDITLTLSGAPIAPDDDITLSPLPAPRFARCGTELLWAVIFFAATREDMIGALAQQDWTAATAASTAMLTYLAREILTAHGIEPLPPDSDVMLTLRRLRCEHRTMFDSTARAAAGPISSADDGAHRLGLLDRLAADVGKVSGCDRVRTYLESSEAIERMDQVGRTWGQLNLTLGLGLRYEEAYGVLDDAGKESR</sequence>
<name>A0ABX8RZ05_NOCIO</name>
<organism evidence="1 2">
    <name type="scientific">Nocardia iowensis</name>
    <dbReference type="NCBI Taxonomy" id="204891"/>
    <lineage>
        <taxon>Bacteria</taxon>
        <taxon>Bacillati</taxon>
        <taxon>Actinomycetota</taxon>
        <taxon>Actinomycetes</taxon>
        <taxon>Mycobacteriales</taxon>
        <taxon>Nocardiaceae</taxon>
        <taxon>Nocardia</taxon>
    </lineage>
</organism>
<evidence type="ECO:0000313" key="1">
    <source>
        <dbReference type="EMBL" id="QXN94511.1"/>
    </source>
</evidence>
<dbReference type="EMBL" id="CP078145">
    <property type="protein sequence ID" value="QXN94511.1"/>
    <property type="molecule type" value="Genomic_DNA"/>
</dbReference>
<evidence type="ECO:0000313" key="2">
    <source>
        <dbReference type="Proteomes" id="UP000694257"/>
    </source>
</evidence>
<dbReference type="Proteomes" id="UP000694257">
    <property type="component" value="Chromosome"/>
</dbReference>
<protein>
    <recommendedName>
        <fullName evidence="3">Polymerase nucleotidyl transferase domain-containing protein</fullName>
    </recommendedName>
</protein>
<gene>
    <name evidence="1" type="ORF">KV110_16530</name>
</gene>